<organism evidence="1 2">
    <name type="scientific">Purpureocillium lilacinum</name>
    <name type="common">Paecilomyces lilacinus</name>
    <dbReference type="NCBI Taxonomy" id="33203"/>
    <lineage>
        <taxon>Eukaryota</taxon>
        <taxon>Fungi</taxon>
        <taxon>Dikarya</taxon>
        <taxon>Ascomycota</taxon>
        <taxon>Pezizomycotina</taxon>
        <taxon>Sordariomycetes</taxon>
        <taxon>Hypocreomycetidae</taxon>
        <taxon>Hypocreales</taxon>
        <taxon>Ophiocordycipitaceae</taxon>
        <taxon>Purpureocillium</taxon>
    </lineage>
</organism>
<dbReference type="Proteomes" id="UP001638806">
    <property type="component" value="Unassembled WGS sequence"/>
</dbReference>
<accession>A0ACC4DBU1</accession>
<sequence>MDGWEVEVVACPIRAAELMERAAGDLLRPNRGRGPDTGVSHMAAEHAPAGGVGCMWYAGGQGSGVEAPGPDVLEAWHAWAGAAVAAGARAGSTQRAGSERFAAAQAEVSSGG</sequence>
<comment type="caution">
    <text evidence="1">The sequence shown here is derived from an EMBL/GenBank/DDBJ whole genome shotgun (WGS) entry which is preliminary data.</text>
</comment>
<dbReference type="EMBL" id="JBGNUJ010000011">
    <property type="protein sequence ID" value="KAL3953508.1"/>
    <property type="molecule type" value="Genomic_DNA"/>
</dbReference>
<gene>
    <name evidence="1" type="ORF">ACCO45_011464</name>
</gene>
<evidence type="ECO:0000313" key="1">
    <source>
        <dbReference type="EMBL" id="KAL3953508.1"/>
    </source>
</evidence>
<protein>
    <submittedName>
        <fullName evidence="1">Uncharacterized protein</fullName>
    </submittedName>
</protein>
<keyword evidence="2" id="KW-1185">Reference proteome</keyword>
<evidence type="ECO:0000313" key="2">
    <source>
        <dbReference type="Proteomes" id="UP001638806"/>
    </source>
</evidence>
<reference evidence="1" key="1">
    <citation type="submission" date="2024-12" db="EMBL/GenBank/DDBJ databases">
        <title>Comparative genomics and development of molecular markers within Purpureocillium lilacinum and among Purpureocillium species.</title>
        <authorList>
            <person name="Yeh Z.-Y."/>
            <person name="Ni N.-T."/>
            <person name="Lo P.-H."/>
            <person name="Mushyakhwo K."/>
            <person name="Lin C.-F."/>
            <person name="Nai Y.-S."/>
        </authorList>
    </citation>
    <scope>NUCLEOTIDE SEQUENCE</scope>
    <source>
        <strain evidence="1">NCHU-NPUST-175</strain>
    </source>
</reference>
<proteinExistence type="predicted"/>
<name>A0ACC4DBU1_PURLI</name>